<dbReference type="RefSeq" id="WP_115999003.1">
    <property type="nucleotide sequence ID" value="NZ_QUOT01000001.1"/>
</dbReference>
<evidence type="ECO:0000313" key="3">
    <source>
        <dbReference type="EMBL" id="REL34326.1"/>
    </source>
</evidence>
<feature type="signal peptide" evidence="1">
    <location>
        <begin position="1"/>
        <end position="28"/>
    </location>
</feature>
<accession>A0A3E0U457</accession>
<reference evidence="2" key="2">
    <citation type="submission" date="2018-08" db="EMBL/GenBank/DDBJ databases">
        <authorList>
            <person name="Ferrada E.E."/>
            <person name="Latorre B.A."/>
        </authorList>
    </citation>
    <scope>NUCLEOTIDE SEQUENCE</scope>
    <source>
        <strain evidence="2">H3</strain>
    </source>
</reference>
<gene>
    <name evidence="3" type="ORF">DXX92_02595</name>
    <name evidence="2" type="ORF">DXX94_08550</name>
</gene>
<feature type="chain" id="PRO_5044080624" description="Lipoprotein" evidence="1">
    <location>
        <begin position="29"/>
        <end position="159"/>
    </location>
</feature>
<evidence type="ECO:0000313" key="4">
    <source>
        <dbReference type="Proteomes" id="UP000256899"/>
    </source>
</evidence>
<keyword evidence="1" id="KW-0732">Signal</keyword>
<dbReference type="Proteomes" id="UP000256999">
    <property type="component" value="Unassembled WGS sequence"/>
</dbReference>
<proteinExistence type="predicted"/>
<evidence type="ECO:0008006" key="6">
    <source>
        <dbReference type="Google" id="ProtNLM"/>
    </source>
</evidence>
<evidence type="ECO:0000313" key="2">
    <source>
        <dbReference type="EMBL" id="REL30762.1"/>
    </source>
</evidence>
<dbReference type="PROSITE" id="PS51257">
    <property type="entry name" value="PROKAR_LIPOPROTEIN"/>
    <property type="match status" value="1"/>
</dbReference>
<keyword evidence="4" id="KW-1185">Reference proteome</keyword>
<sequence>MKKATKTHLSGAAMALAAATLVGCGATASNSGSAGSTVAATNTNTVEMVHCYDVNVCKGHNDCKTAEHACAGQASCKGTGFVGMPTKACKDVGGTVSDEWTGQISTANLVHCYGVNVCKGHNDCKTAENACAGHATCKGTGFVSTTAKSCGDIGGTVGK</sequence>
<evidence type="ECO:0000313" key="5">
    <source>
        <dbReference type="Proteomes" id="UP000256999"/>
    </source>
</evidence>
<evidence type="ECO:0000256" key="1">
    <source>
        <dbReference type="SAM" id="SignalP"/>
    </source>
</evidence>
<dbReference type="EMBL" id="QUOT01000001">
    <property type="protein sequence ID" value="REL30762.1"/>
    <property type="molecule type" value="Genomic_DNA"/>
</dbReference>
<name>A0A3E0U457_9GAMM</name>
<dbReference type="AlphaFoldDB" id="A0A3E0U457"/>
<organism evidence="2 4">
    <name type="scientific">Thalassotalea euphylliae</name>
    <dbReference type="NCBI Taxonomy" id="1655234"/>
    <lineage>
        <taxon>Bacteria</taxon>
        <taxon>Pseudomonadati</taxon>
        <taxon>Pseudomonadota</taxon>
        <taxon>Gammaproteobacteria</taxon>
        <taxon>Alteromonadales</taxon>
        <taxon>Colwelliaceae</taxon>
        <taxon>Thalassotalea</taxon>
    </lineage>
</organism>
<dbReference type="EMBL" id="QUOV01000001">
    <property type="protein sequence ID" value="REL34326.1"/>
    <property type="molecule type" value="Genomic_DNA"/>
</dbReference>
<protein>
    <recommendedName>
        <fullName evidence="6">Lipoprotein</fullName>
    </recommendedName>
</protein>
<reference evidence="4 5" key="1">
    <citation type="submission" date="2018-08" db="EMBL/GenBank/DDBJ databases">
        <title>Thalassotalea euphylliae genome.</title>
        <authorList>
            <person name="Summers S."/>
            <person name="Rice S.A."/>
            <person name="Freckelton M.L."/>
            <person name="Nedved B.T."/>
            <person name="Hadfield M.G."/>
        </authorList>
    </citation>
    <scope>NUCLEOTIDE SEQUENCE [LARGE SCALE GENOMIC DNA]</scope>
    <source>
        <strain evidence="3 5">H2</strain>
        <strain evidence="4">H3</strain>
    </source>
</reference>
<comment type="caution">
    <text evidence="2">The sequence shown here is derived from an EMBL/GenBank/DDBJ whole genome shotgun (WGS) entry which is preliminary data.</text>
</comment>
<dbReference type="OrthoDB" id="5616300at2"/>
<dbReference type="Proteomes" id="UP000256899">
    <property type="component" value="Unassembled WGS sequence"/>
</dbReference>